<dbReference type="PANTHER" id="PTHR43284:SF1">
    <property type="entry name" value="ASPARAGINE SYNTHETASE"/>
    <property type="match status" value="1"/>
</dbReference>
<protein>
    <submittedName>
        <fullName evidence="3">Asparagine synthetase 1</fullName>
        <ecNumber evidence="3">6.3.5.4</ecNumber>
    </submittedName>
</protein>
<gene>
    <name evidence="3" type="primary">asnB_6</name>
    <name evidence="3" type="ORF">GALL_107320</name>
</gene>
<dbReference type="AlphaFoldDB" id="A0A1J5SFF1"/>
<dbReference type="Pfam" id="PF00733">
    <property type="entry name" value="Asn_synthase"/>
    <property type="match status" value="1"/>
</dbReference>
<proteinExistence type="inferred from homology"/>
<dbReference type="GO" id="GO:0006529">
    <property type="term" value="P:asparagine biosynthetic process"/>
    <property type="evidence" value="ECO:0007669"/>
    <property type="project" value="InterPro"/>
</dbReference>
<dbReference type="PIRSF" id="PIRSF001589">
    <property type="entry name" value="Asn_synthetase_glu-h"/>
    <property type="match status" value="1"/>
</dbReference>
<evidence type="ECO:0000313" key="3">
    <source>
        <dbReference type="EMBL" id="OIR07143.1"/>
    </source>
</evidence>
<dbReference type="CDD" id="cd01991">
    <property type="entry name" value="Asn_synthase_B_C"/>
    <property type="match status" value="1"/>
</dbReference>
<accession>A0A1J5SFF1</accession>
<feature type="domain" description="Asparagine synthetase" evidence="2">
    <location>
        <begin position="191"/>
        <end position="573"/>
    </location>
</feature>
<dbReference type="SUPFAM" id="SSF52402">
    <property type="entry name" value="Adenine nucleotide alpha hydrolases-like"/>
    <property type="match status" value="1"/>
</dbReference>
<dbReference type="SUPFAM" id="SSF56235">
    <property type="entry name" value="N-terminal nucleophile aminohydrolases (Ntn hydrolases)"/>
    <property type="match status" value="1"/>
</dbReference>
<dbReference type="EC" id="6.3.5.4" evidence="3"/>
<dbReference type="InterPro" id="IPR006426">
    <property type="entry name" value="Asn_synth_AEB"/>
</dbReference>
<evidence type="ECO:0000259" key="2">
    <source>
        <dbReference type="Pfam" id="PF00733"/>
    </source>
</evidence>
<comment type="similarity">
    <text evidence="1">Belongs to the asparagine synthetase family.</text>
</comment>
<dbReference type="GO" id="GO:0004066">
    <property type="term" value="F:asparagine synthase (glutamine-hydrolyzing) activity"/>
    <property type="evidence" value="ECO:0007669"/>
    <property type="project" value="UniProtKB-EC"/>
</dbReference>
<keyword evidence="3" id="KW-0436">Ligase</keyword>
<dbReference type="EMBL" id="MLJW01000039">
    <property type="protein sequence ID" value="OIR07143.1"/>
    <property type="molecule type" value="Genomic_DNA"/>
</dbReference>
<name>A0A1J5SFF1_9ZZZZ</name>
<sequence>MITEVVHHWVMTSHQGIDMNMVTKNSNSASQDKPLCIGNVRFVETDIAAVCAREGMFAAWTKVFDKYGATAPSRVEGDFAVAISDTKGRMLLAVDRFSIRTLCYRLCGDQLLFGERADEVAGPRGEVDPQSIFDYLYFHVIPAPRTLFKNVFRLPAGHSALFDKGKLTVAPYWTPSFEESLGQPIGALRVEFRQLLRNAVSHQVDGSRIGCFLSGGTDSSTIAGILGEVTGQPARTFSIGFDAEGYDEMAYARIAAKHFRTEHHEYYVTPDDLVRAIPLVAASFDQPFGNSSAIPAYFCAKMAKSAGVERMLGGDGGDELFGGNTRYAKQRLFSHYQMLPAILRSGLLEPLLRGSGRFGNIPGVRKVASYVEQAKISMPERMQMYNLLTRLGLKEVLTPEFLASVDTGGPMAEINRVYGTAQTTSLVNRMLAYDWKYTLADTDLPKVVGATALVGLQMGFPFLDNRLVDFSQRLAPELKVKGQQLRWFFKDALRDFLPMEIIKKKKQGFGLPFGVWLTQHGRLRDLAMASLESLRQTGVIRAEFLDRLLKEYLPQHPGYYGEMVWILMMMAQWNDSRGSVQSQNVTKTDALNSLRFR</sequence>
<reference evidence="3" key="1">
    <citation type="submission" date="2016-10" db="EMBL/GenBank/DDBJ databases">
        <title>Sequence of Gallionella enrichment culture.</title>
        <authorList>
            <person name="Poehlein A."/>
            <person name="Muehling M."/>
            <person name="Daniel R."/>
        </authorList>
    </citation>
    <scope>NUCLEOTIDE SEQUENCE</scope>
</reference>
<dbReference type="InterPro" id="IPR051786">
    <property type="entry name" value="ASN_synthetase/amidase"/>
</dbReference>
<dbReference type="InterPro" id="IPR001962">
    <property type="entry name" value="Asn_synthase"/>
</dbReference>
<organism evidence="3">
    <name type="scientific">mine drainage metagenome</name>
    <dbReference type="NCBI Taxonomy" id="410659"/>
    <lineage>
        <taxon>unclassified sequences</taxon>
        <taxon>metagenomes</taxon>
        <taxon>ecological metagenomes</taxon>
    </lineage>
</organism>
<evidence type="ECO:0000256" key="1">
    <source>
        <dbReference type="ARBA" id="ARBA00005752"/>
    </source>
</evidence>
<dbReference type="Gene3D" id="3.60.20.10">
    <property type="entry name" value="Glutamine Phosphoribosylpyrophosphate, subunit 1, domain 1"/>
    <property type="match status" value="1"/>
</dbReference>
<dbReference type="Gene3D" id="3.40.50.620">
    <property type="entry name" value="HUPs"/>
    <property type="match status" value="1"/>
</dbReference>
<dbReference type="PANTHER" id="PTHR43284">
    <property type="entry name" value="ASPARAGINE SYNTHETASE (GLUTAMINE-HYDROLYZING)"/>
    <property type="match status" value="1"/>
</dbReference>
<dbReference type="GO" id="GO:0005829">
    <property type="term" value="C:cytosol"/>
    <property type="evidence" value="ECO:0007669"/>
    <property type="project" value="TreeGrafter"/>
</dbReference>
<dbReference type="InterPro" id="IPR014729">
    <property type="entry name" value="Rossmann-like_a/b/a_fold"/>
</dbReference>
<dbReference type="InterPro" id="IPR029055">
    <property type="entry name" value="Ntn_hydrolases_N"/>
</dbReference>
<comment type="caution">
    <text evidence="3">The sequence shown here is derived from an EMBL/GenBank/DDBJ whole genome shotgun (WGS) entry which is preliminary data.</text>
</comment>